<dbReference type="AlphaFoldDB" id="A0A9Q4C345"/>
<dbReference type="SUPFAM" id="SSF46785">
    <property type="entry name" value="Winged helix' DNA-binding domain"/>
    <property type="match status" value="1"/>
</dbReference>
<proteinExistence type="predicted"/>
<evidence type="ECO:0000313" key="1">
    <source>
        <dbReference type="EMBL" id="MCX2818985.1"/>
    </source>
</evidence>
<reference evidence="1" key="1">
    <citation type="submission" date="2022-09" db="EMBL/GenBank/DDBJ databases">
        <title>Haloadaptaus new haloarchaeum isolated from saline soil.</title>
        <authorList>
            <person name="Duran-Viseras A."/>
            <person name="Sanchez-Porro C."/>
            <person name="Ventosa A."/>
        </authorList>
    </citation>
    <scope>NUCLEOTIDE SEQUENCE</scope>
    <source>
        <strain evidence="1">F3-133</strain>
    </source>
</reference>
<gene>
    <name evidence="1" type="ORF">EGH25_06425</name>
</gene>
<sequence>MPDDTDDGLADLPPSAKLVAKVIEHEGAMSAKEVSEAARLHPSTTRDALKRLAEVDVVDVRMADEGGSFVYSMNGSRNP</sequence>
<accession>A0A9Q4C345</accession>
<dbReference type="RefSeq" id="WP_266086850.1">
    <property type="nucleotide sequence ID" value="NZ_RKLV01000005.1"/>
</dbReference>
<dbReference type="Proteomes" id="UP001149411">
    <property type="component" value="Unassembled WGS sequence"/>
</dbReference>
<evidence type="ECO:0000313" key="2">
    <source>
        <dbReference type="Proteomes" id="UP001149411"/>
    </source>
</evidence>
<keyword evidence="2" id="KW-1185">Reference proteome</keyword>
<dbReference type="EMBL" id="RKLV01000005">
    <property type="protein sequence ID" value="MCX2818985.1"/>
    <property type="molecule type" value="Genomic_DNA"/>
</dbReference>
<dbReference type="InterPro" id="IPR036390">
    <property type="entry name" value="WH_DNA-bd_sf"/>
</dbReference>
<comment type="caution">
    <text evidence="1">The sequence shown here is derived from an EMBL/GenBank/DDBJ whole genome shotgun (WGS) entry which is preliminary data.</text>
</comment>
<name>A0A9Q4C345_9EURY</name>
<organism evidence="1 2">
    <name type="scientific">Halorutilus salinus</name>
    <dbReference type="NCBI Taxonomy" id="2487751"/>
    <lineage>
        <taxon>Archaea</taxon>
        <taxon>Methanobacteriati</taxon>
        <taxon>Methanobacteriota</taxon>
        <taxon>Stenosarchaea group</taxon>
        <taxon>Halobacteria</taxon>
        <taxon>Halorutilales</taxon>
        <taxon>Halorutilaceae</taxon>
        <taxon>Halorutilus</taxon>
    </lineage>
</organism>
<protein>
    <submittedName>
        <fullName evidence="1">ArsR family transcriptional regulator</fullName>
    </submittedName>
</protein>